<dbReference type="EMBL" id="JACOFX010000015">
    <property type="protein sequence ID" value="MBC3910297.1"/>
    <property type="molecule type" value="Genomic_DNA"/>
</dbReference>
<reference evidence="2 3" key="1">
    <citation type="submission" date="2020-08" db="EMBL/GenBank/DDBJ databases">
        <title>Novel species isolated from subtropical streams in China.</title>
        <authorList>
            <person name="Lu H."/>
        </authorList>
    </citation>
    <scope>NUCLEOTIDE SEQUENCE [LARGE SCALE GENOMIC DNA]</scope>
    <source>
        <strain evidence="2 3">NL8W</strain>
    </source>
</reference>
<evidence type="ECO:0008006" key="4">
    <source>
        <dbReference type="Google" id="ProtNLM"/>
    </source>
</evidence>
<feature type="signal peptide" evidence="1">
    <location>
        <begin position="1"/>
        <end position="19"/>
    </location>
</feature>
<keyword evidence="3" id="KW-1185">Reference proteome</keyword>
<dbReference type="RefSeq" id="WP_186955803.1">
    <property type="nucleotide sequence ID" value="NZ_JACOFX010000015.1"/>
</dbReference>
<evidence type="ECO:0000256" key="1">
    <source>
        <dbReference type="SAM" id="SignalP"/>
    </source>
</evidence>
<feature type="chain" id="PRO_5045164260" description="DUF1311 domain-containing protein" evidence="1">
    <location>
        <begin position="20"/>
        <end position="127"/>
    </location>
</feature>
<evidence type="ECO:0000313" key="2">
    <source>
        <dbReference type="EMBL" id="MBC3910297.1"/>
    </source>
</evidence>
<evidence type="ECO:0000313" key="3">
    <source>
        <dbReference type="Proteomes" id="UP000646911"/>
    </source>
</evidence>
<proteinExistence type="predicted"/>
<accession>A0ABR6ZEY1</accession>
<sequence>MKHLILLCAGYLLLNSSSAQELSTAGYVGSLEGAVQACTEAFPQKAAIYNDTLYRSVKCHLSEPEFQQWRNKLRNQPPHREQYLKAYTQGKNSLGDHPANRKRECASLESLACDPGSDPRRDPDFKK</sequence>
<comment type="caution">
    <text evidence="2">The sequence shown here is derived from an EMBL/GenBank/DDBJ whole genome shotgun (WGS) entry which is preliminary data.</text>
</comment>
<gene>
    <name evidence="2" type="ORF">H8L47_22285</name>
</gene>
<dbReference type="Proteomes" id="UP000646911">
    <property type="component" value="Unassembled WGS sequence"/>
</dbReference>
<organism evidence="2 3">
    <name type="scientific">Undibacterium umbellatum</name>
    <dbReference type="NCBI Taxonomy" id="2762300"/>
    <lineage>
        <taxon>Bacteria</taxon>
        <taxon>Pseudomonadati</taxon>
        <taxon>Pseudomonadota</taxon>
        <taxon>Betaproteobacteria</taxon>
        <taxon>Burkholderiales</taxon>
        <taxon>Oxalobacteraceae</taxon>
        <taxon>Undibacterium</taxon>
    </lineage>
</organism>
<protein>
    <recommendedName>
        <fullName evidence="4">DUF1311 domain-containing protein</fullName>
    </recommendedName>
</protein>
<name>A0ABR6ZEY1_9BURK</name>
<keyword evidence="1" id="KW-0732">Signal</keyword>